<organism evidence="2">
    <name type="scientific">Prymnesium polylepis</name>
    <dbReference type="NCBI Taxonomy" id="72548"/>
    <lineage>
        <taxon>Eukaryota</taxon>
        <taxon>Haptista</taxon>
        <taxon>Haptophyta</taxon>
        <taxon>Prymnesiophyceae</taxon>
        <taxon>Prymnesiales</taxon>
        <taxon>Prymnesiaceae</taxon>
        <taxon>Prymnesium</taxon>
    </lineage>
</organism>
<feature type="compositionally biased region" description="Low complexity" evidence="1">
    <location>
        <begin position="250"/>
        <end position="260"/>
    </location>
</feature>
<dbReference type="EMBL" id="HBKO01037877">
    <property type="protein sequence ID" value="CAE2264934.1"/>
    <property type="molecule type" value="Transcribed_RNA"/>
</dbReference>
<accession>A0A6T8CRX0</accession>
<feature type="region of interest" description="Disordered" evidence="1">
    <location>
        <begin position="208"/>
        <end position="260"/>
    </location>
</feature>
<dbReference type="AlphaFoldDB" id="A0A6T8CRX0"/>
<protein>
    <submittedName>
        <fullName evidence="2">Uncharacterized protein</fullName>
    </submittedName>
</protein>
<name>A0A6T8CRX0_9EUKA</name>
<evidence type="ECO:0000313" key="2">
    <source>
        <dbReference type="EMBL" id="CAE2264934.1"/>
    </source>
</evidence>
<gene>
    <name evidence="2" type="ORF">CPOL0286_LOCUS17337</name>
</gene>
<sequence>MNRARMRRRQLLSVVATEFNITIDRAIGAPGHGKDLVDGLNAMDKIYKMSLAGEAKRLLSDPLRAHGVKGESDKKRQANAKMQERVYHVQDPAKVKYTNLSMAAVGFESGEHNGILAHYNPVMKLPDGSSLNDWRFLQLKPTKTSDAEEEEEAHADVLAGITLLMAEKIEPGKYGAIATEGPEGFYILKFTSAPYTQQEDAELTEYTPDARADLGDKQAAVGHEQEEQGGGGEEEGAQARPRGRRDDLGGDQPPRGARAR</sequence>
<proteinExistence type="predicted"/>
<reference evidence="2" key="1">
    <citation type="submission" date="2021-01" db="EMBL/GenBank/DDBJ databases">
        <authorList>
            <person name="Corre E."/>
            <person name="Pelletier E."/>
            <person name="Niang G."/>
            <person name="Scheremetjew M."/>
            <person name="Finn R."/>
            <person name="Kale V."/>
            <person name="Holt S."/>
            <person name="Cochrane G."/>
            <person name="Meng A."/>
            <person name="Brown T."/>
            <person name="Cohen L."/>
        </authorList>
    </citation>
    <scope>NUCLEOTIDE SEQUENCE</scope>
    <source>
        <strain evidence="2">UIO037</strain>
    </source>
</reference>
<evidence type="ECO:0000256" key="1">
    <source>
        <dbReference type="SAM" id="MobiDB-lite"/>
    </source>
</evidence>